<reference evidence="1 2" key="1">
    <citation type="submission" date="2016-08" db="EMBL/GenBank/DDBJ databases">
        <title>Genome-based comparison of Moorella thermoacetic strains.</title>
        <authorList>
            <person name="Poehlein A."/>
            <person name="Bengelsdorf F.R."/>
            <person name="Esser C."/>
            <person name="Duerre P."/>
            <person name="Daniel R."/>
        </authorList>
    </citation>
    <scope>NUCLEOTIDE SEQUENCE [LARGE SCALE GENOMIC DNA]</scope>
    <source>
        <strain evidence="1 2">DSM 21394</strain>
    </source>
</reference>
<dbReference type="AlphaFoldDB" id="A0A1J5NCY0"/>
<evidence type="ECO:0000313" key="1">
    <source>
        <dbReference type="EMBL" id="OIQ53735.1"/>
    </source>
</evidence>
<comment type="caution">
    <text evidence="1">The sequence shown here is derived from an EMBL/GenBank/DDBJ whole genome shotgun (WGS) entry which is preliminary data.</text>
</comment>
<organism evidence="1 2">
    <name type="scientific">Neomoorella thermoacetica</name>
    <name type="common">Clostridium thermoaceticum</name>
    <dbReference type="NCBI Taxonomy" id="1525"/>
    <lineage>
        <taxon>Bacteria</taxon>
        <taxon>Bacillati</taxon>
        <taxon>Bacillota</taxon>
        <taxon>Clostridia</taxon>
        <taxon>Neomoorellales</taxon>
        <taxon>Neomoorellaceae</taxon>
        <taxon>Neomoorella</taxon>
    </lineage>
</organism>
<sequence>MAWWQYLLHFFNAKLCIFHLPKPTGSTTQIDATSSRPGGVVKPRLLANDWVSVVFNRVFDNYVYSILLCSSRKNYPT</sequence>
<name>A0A1J5NCY0_NEOTH</name>
<accession>A0A1J5NCY0</accession>
<evidence type="ECO:0000313" key="2">
    <source>
        <dbReference type="Proteomes" id="UP000182811"/>
    </source>
</evidence>
<proteinExistence type="predicted"/>
<dbReference type="Proteomes" id="UP000182811">
    <property type="component" value="Unassembled WGS sequence"/>
</dbReference>
<protein>
    <submittedName>
        <fullName evidence="1">Uncharacterized protein</fullName>
    </submittedName>
</protein>
<dbReference type="EMBL" id="MDDC01000032">
    <property type="protein sequence ID" value="OIQ53735.1"/>
    <property type="molecule type" value="Genomic_DNA"/>
</dbReference>
<gene>
    <name evidence="1" type="ORF">MOTE_24890</name>
</gene>